<dbReference type="Proteomes" id="UP000004508">
    <property type="component" value="Unassembled WGS sequence"/>
</dbReference>
<dbReference type="RefSeq" id="WP_007915286.1">
    <property type="nucleotide sequence ID" value="NZ_ADVG01000003.1"/>
</dbReference>
<evidence type="ECO:0000313" key="3">
    <source>
        <dbReference type="EMBL" id="EFH84075.1"/>
    </source>
</evidence>
<dbReference type="eggNOG" id="COG1357">
    <property type="taxonomic scope" value="Bacteria"/>
</dbReference>
<sequence length="384" mass="43343">MFSHQSVWYGAVFILVLLTTTLCIIMGYIYRWDWIGVADKKLWDWLSILIVPFAVALAGTIYTHVHNQSEREEARQKEAQEHELALDNQREAALQTYFDRMSELLLDKQLETNSQAMAIAHARTVTVLRMLDPARRASVLRFLGDVNLACRILNRDMRGLDLNSTDLSSAHLKQVMLILVNLIEANLKRADLSEANLEKAWMRSANLGKANLEDTNLWRADLSRARLDEANLHWVNLVEANLYRASLLETDLTGANLWRAQLNKTRLDNARLRWANLIEANLSGATLLGADLTGANLKGTNLENANFSGAILVKTQFIDVRGVTSEQMEDFRKRGAYTQIQPGGSQVLDIINIEASSQTEIEGAQIISTEEYMDEADSMQQKIK</sequence>
<keyword evidence="2" id="KW-1133">Transmembrane helix</keyword>
<dbReference type="SUPFAM" id="SSF141571">
    <property type="entry name" value="Pentapeptide repeat-like"/>
    <property type="match status" value="1"/>
</dbReference>
<organism evidence="3 4">
    <name type="scientific">Ktedonobacter racemifer DSM 44963</name>
    <dbReference type="NCBI Taxonomy" id="485913"/>
    <lineage>
        <taxon>Bacteria</taxon>
        <taxon>Bacillati</taxon>
        <taxon>Chloroflexota</taxon>
        <taxon>Ktedonobacteria</taxon>
        <taxon>Ktedonobacterales</taxon>
        <taxon>Ktedonobacteraceae</taxon>
        <taxon>Ktedonobacter</taxon>
    </lineage>
</organism>
<reference evidence="3 4" key="1">
    <citation type="journal article" date="2011" name="Stand. Genomic Sci.">
        <title>Non-contiguous finished genome sequence and contextual data of the filamentous soil bacterium Ktedonobacter racemifer type strain (SOSP1-21).</title>
        <authorList>
            <person name="Chang Y.J."/>
            <person name="Land M."/>
            <person name="Hauser L."/>
            <person name="Chertkov O."/>
            <person name="Del Rio T.G."/>
            <person name="Nolan M."/>
            <person name="Copeland A."/>
            <person name="Tice H."/>
            <person name="Cheng J.F."/>
            <person name="Lucas S."/>
            <person name="Han C."/>
            <person name="Goodwin L."/>
            <person name="Pitluck S."/>
            <person name="Ivanova N."/>
            <person name="Ovchinikova G."/>
            <person name="Pati A."/>
            <person name="Chen A."/>
            <person name="Palaniappan K."/>
            <person name="Mavromatis K."/>
            <person name="Liolios K."/>
            <person name="Brettin T."/>
            <person name="Fiebig A."/>
            <person name="Rohde M."/>
            <person name="Abt B."/>
            <person name="Goker M."/>
            <person name="Detter J.C."/>
            <person name="Woyke T."/>
            <person name="Bristow J."/>
            <person name="Eisen J.A."/>
            <person name="Markowitz V."/>
            <person name="Hugenholtz P."/>
            <person name="Kyrpides N.C."/>
            <person name="Klenk H.P."/>
            <person name="Lapidus A."/>
        </authorList>
    </citation>
    <scope>NUCLEOTIDE SEQUENCE [LARGE SCALE GENOMIC DNA]</scope>
    <source>
        <strain evidence="4">DSM 44963</strain>
    </source>
</reference>
<gene>
    <name evidence="3" type="ORF">Krac_5090</name>
</gene>
<evidence type="ECO:0000256" key="2">
    <source>
        <dbReference type="SAM" id="Phobius"/>
    </source>
</evidence>
<comment type="caution">
    <text evidence="3">The sequence shown here is derived from an EMBL/GenBank/DDBJ whole genome shotgun (WGS) entry which is preliminary data.</text>
</comment>
<dbReference type="InParanoid" id="D6TUK7"/>
<accession>D6TUK7</accession>
<dbReference type="EMBL" id="ADVG01000003">
    <property type="protein sequence ID" value="EFH84075.1"/>
    <property type="molecule type" value="Genomic_DNA"/>
</dbReference>
<keyword evidence="2" id="KW-0812">Transmembrane</keyword>
<keyword evidence="1" id="KW-0677">Repeat</keyword>
<evidence type="ECO:0000313" key="4">
    <source>
        <dbReference type="Proteomes" id="UP000004508"/>
    </source>
</evidence>
<dbReference type="AlphaFoldDB" id="D6TUK7"/>
<feature type="transmembrane region" description="Helical" evidence="2">
    <location>
        <begin position="6"/>
        <end position="30"/>
    </location>
</feature>
<dbReference type="Gene3D" id="2.160.20.80">
    <property type="entry name" value="E3 ubiquitin-protein ligase SopA"/>
    <property type="match status" value="1"/>
</dbReference>
<dbReference type="STRING" id="485913.Krac_5090"/>
<dbReference type="PANTHER" id="PTHR47485">
    <property type="entry name" value="THYLAKOID LUMENAL 17.4 KDA PROTEIN, CHLOROPLASTIC"/>
    <property type="match status" value="1"/>
</dbReference>
<name>D6TUK7_KTERA</name>
<proteinExistence type="predicted"/>
<dbReference type="InterPro" id="IPR001646">
    <property type="entry name" value="5peptide_repeat"/>
</dbReference>
<dbReference type="PANTHER" id="PTHR47485:SF1">
    <property type="entry name" value="THYLAKOID LUMENAL 17.4 KDA PROTEIN, CHLOROPLASTIC"/>
    <property type="match status" value="1"/>
</dbReference>
<dbReference type="Pfam" id="PF00805">
    <property type="entry name" value="Pentapeptide"/>
    <property type="match status" value="2"/>
</dbReference>
<evidence type="ECO:0000256" key="1">
    <source>
        <dbReference type="ARBA" id="ARBA00022737"/>
    </source>
</evidence>
<protein>
    <submittedName>
        <fullName evidence="3">Pentapeptide repeat protein</fullName>
    </submittedName>
</protein>
<keyword evidence="4" id="KW-1185">Reference proteome</keyword>
<feature type="transmembrane region" description="Helical" evidence="2">
    <location>
        <begin position="42"/>
        <end position="62"/>
    </location>
</feature>
<keyword evidence="2" id="KW-0472">Membrane</keyword>